<dbReference type="EMBL" id="MCHX01000002">
    <property type="protein sequence ID" value="OFJ55600.1"/>
    <property type="molecule type" value="Genomic_DNA"/>
</dbReference>
<evidence type="ECO:0000259" key="3">
    <source>
        <dbReference type="Pfam" id="PF19040"/>
    </source>
</evidence>
<accession>A0A1E8QC06</accession>
<dbReference type="PANTHER" id="PTHR23028:SF53">
    <property type="entry name" value="ACYL_TRANSF_3 DOMAIN-CONTAINING PROTEIN"/>
    <property type="match status" value="1"/>
</dbReference>
<dbReference type="InterPro" id="IPR002656">
    <property type="entry name" value="Acyl_transf_3_dom"/>
</dbReference>
<feature type="transmembrane region" description="Helical" evidence="1">
    <location>
        <begin position="265"/>
        <end position="285"/>
    </location>
</feature>
<keyword evidence="1" id="KW-0812">Transmembrane</keyword>
<feature type="transmembrane region" description="Helical" evidence="1">
    <location>
        <begin position="363"/>
        <end position="381"/>
    </location>
</feature>
<dbReference type="GO" id="GO:0009103">
    <property type="term" value="P:lipopolysaccharide biosynthetic process"/>
    <property type="evidence" value="ECO:0007669"/>
    <property type="project" value="TreeGrafter"/>
</dbReference>
<keyword evidence="5" id="KW-1185">Reference proteome</keyword>
<feature type="transmembrane region" description="Helical" evidence="1">
    <location>
        <begin position="331"/>
        <end position="348"/>
    </location>
</feature>
<feature type="domain" description="Acyltransferase 3" evidence="2">
    <location>
        <begin position="25"/>
        <end position="342"/>
    </location>
</feature>
<proteinExistence type="predicted"/>
<dbReference type="GO" id="GO:0016747">
    <property type="term" value="F:acyltransferase activity, transferring groups other than amino-acyl groups"/>
    <property type="evidence" value="ECO:0007669"/>
    <property type="project" value="InterPro"/>
</dbReference>
<evidence type="ECO:0008006" key="6">
    <source>
        <dbReference type="Google" id="ProtNLM"/>
    </source>
</evidence>
<dbReference type="PANTHER" id="PTHR23028">
    <property type="entry name" value="ACETYLTRANSFERASE"/>
    <property type="match status" value="1"/>
</dbReference>
<sequence length="660" mass="71710">MLQTHTSPVGATEGIKIDDVLPYRADIDGLRAVAVTAVVVFHAGFSGLPGGFMGVDVFFVISGYLIGAQVFRQSAGGSFSYLAFYARRLRRLLPALLTLIGAFFVIGWFVLTPDELRELGKESVAAIAGASNVLFYLGGDYFAPAADMKPLLHTWSLGVEEQFYILLPLLAILMTKVIRIRPFVGLAVVTAISFGASIVLVQLNAQAAFYLLPTRFWELSIGALLAISSITTERRLGIGVQRVVACGGTVLIGLAFVAYEPAFGFPGVLALLPTVGTVLIIASPTSLLNRGFLANPVTVFVGKVSYSWYLWHWPVFYLARVLDAEHSVHPAVLAATSFGLAVVSWRLIEQPFRQRRSTNGRTVGRYCAAMLVMAAVGTLFYHQNGFPSRLDPSARQAAEDARRTQDDPCLLRNGDITVDPRQCSTATPGQASVTIIGDSHAASIAPGFEALASQHGMGFRQSTKSLCTAQWGYANLVSDLPHFVDECLDYQAGAFEAVENDQSIRVVVLASRWSLEQELVTTSAGSVMGLEAALEATVRRLTALGRRVVLVQDVPAFTFDPYARVIGEALPLRADIQSLLRAPADDGIAAVADVERDTSRQILERVAARHDGVSLFDPWTNLCSVDGCRYRFEERLFYFDNQHLTAAGARRAVGREAPWR</sequence>
<feature type="transmembrane region" description="Helical" evidence="1">
    <location>
        <begin position="183"/>
        <end position="201"/>
    </location>
</feature>
<keyword evidence="1" id="KW-1133">Transmembrane helix</keyword>
<feature type="transmembrane region" description="Helical" evidence="1">
    <location>
        <begin position="239"/>
        <end position="259"/>
    </location>
</feature>
<organism evidence="4 5">
    <name type="scientific">Mycolicibacterium grossiae</name>
    <dbReference type="NCBI Taxonomy" id="1552759"/>
    <lineage>
        <taxon>Bacteria</taxon>
        <taxon>Bacillati</taxon>
        <taxon>Actinomycetota</taxon>
        <taxon>Actinomycetes</taxon>
        <taxon>Mycobacteriales</taxon>
        <taxon>Mycobacteriaceae</taxon>
        <taxon>Mycolicibacterium</taxon>
    </lineage>
</organism>
<feature type="transmembrane region" description="Helical" evidence="1">
    <location>
        <begin position="292"/>
        <end position="311"/>
    </location>
</feature>
<evidence type="ECO:0000256" key="1">
    <source>
        <dbReference type="SAM" id="Phobius"/>
    </source>
</evidence>
<dbReference type="RefSeq" id="WP_070351337.1">
    <property type="nucleotide sequence ID" value="NZ_CP043474.1"/>
</dbReference>
<keyword evidence="1" id="KW-0472">Membrane</keyword>
<evidence type="ECO:0000313" key="4">
    <source>
        <dbReference type="EMBL" id="OFJ55600.1"/>
    </source>
</evidence>
<name>A0A1E8QC06_9MYCO</name>
<dbReference type="Proteomes" id="UP000178953">
    <property type="component" value="Unassembled WGS sequence"/>
</dbReference>
<dbReference type="Pfam" id="PF01757">
    <property type="entry name" value="Acyl_transf_3"/>
    <property type="match status" value="1"/>
</dbReference>
<dbReference type="Pfam" id="PF19040">
    <property type="entry name" value="SGNH"/>
    <property type="match status" value="1"/>
</dbReference>
<evidence type="ECO:0000313" key="5">
    <source>
        <dbReference type="Proteomes" id="UP000178953"/>
    </source>
</evidence>
<feature type="transmembrane region" description="Helical" evidence="1">
    <location>
        <begin position="207"/>
        <end position="227"/>
    </location>
</feature>
<dbReference type="GO" id="GO:0016020">
    <property type="term" value="C:membrane"/>
    <property type="evidence" value="ECO:0007669"/>
    <property type="project" value="TreeGrafter"/>
</dbReference>
<feature type="transmembrane region" description="Helical" evidence="1">
    <location>
        <begin position="51"/>
        <end position="71"/>
    </location>
</feature>
<gene>
    <name evidence="4" type="ORF">BEL07_01490</name>
</gene>
<comment type="caution">
    <text evidence="4">The sequence shown here is derived from an EMBL/GenBank/DDBJ whole genome shotgun (WGS) entry which is preliminary data.</text>
</comment>
<dbReference type="AlphaFoldDB" id="A0A1E8QC06"/>
<reference evidence="4 5" key="1">
    <citation type="submission" date="2016-09" db="EMBL/GenBank/DDBJ databases">
        <title>genome sequence of Mycobacterium sp. 739 SCH.</title>
        <authorList>
            <person name="Greninger A.L."/>
            <person name="Qin X."/>
            <person name="Jerome K."/>
            <person name="Vora S."/>
            <person name="Quinn K."/>
        </authorList>
    </citation>
    <scope>NUCLEOTIDE SEQUENCE [LARGE SCALE GENOMIC DNA]</scope>
    <source>
        <strain evidence="4 5">SCH</strain>
    </source>
</reference>
<feature type="transmembrane region" description="Helical" evidence="1">
    <location>
        <begin position="92"/>
        <end position="111"/>
    </location>
</feature>
<feature type="domain" description="SGNH" evidence="3">
    <location>
        <begin position="419"/>
        <end position="652"/>
    </location>
</feature>
<dbReference type="InterPro" id="IPR050879">
    <property type="entry name" value="Acyltransferase_3"/>
</dbReference>
<protein>
    <recommendedName>
        <fullName evidence="6">Acyltransferase</fullName>
    </recommendedName>
</protein>
<dbReference type="OrthoDB" id="3404679at2"/>
<dbReference type="InterPro" id="IPR043968">
    <property type="entry name" value="SGNH"/>
</dbReference>
<evidence type="ECO:0000259" key="2">
    <source>
        <dbReference type="Pfam" id="PF01757"/>
    </source>
</evidence>